<feature type="region of interest" description="Disordered" evidence="2">
    <location>
        <begin position="17"/>
        <end position="51"/>
    </location>
</feature>
<dbReference type="RefSeq" id="WP_029381466.1">
    <property type="nucleotide sequence ID" value="NZ_AZSD01000044.1"/>
</dbReference>
<evidence type="ECO:0000256" key="2">
    <source>
        <dbReference type="SAM" id="MobiDB-lite"/>
    </source>
</evidence>
<feature type="coiled-coil region" evidence="1">
    <location>
        <begin position="57"/>
        <end position="98"/>
    </location>
</feature>
<keyword evidence="1" id="KW-0175">Coiled coil</keyword>
<protein>
    <submittedName>
        <fullName evidence="3">Uncharacterized protein</fullName>
    </submittedName>
</protein>
<evidence type="ECO:0000313" key="4">
    <source>
        <dbReference type="Proteomes" id="UP000035016"/>
    </source>
</evidence>
<dbReference type="KEGG" id="sle:sle_01400"/>
<reference evidence="3 4" key="1">
    <citation type="submission" date="2015-02" db="EMBL/GenBank/DDBJ databases">
        <authorList>
            <person name="Gomez-Escribano P.J."/>
        </authorList>
    </citation>
    <scope>NUCLEOTIDE SEQUENCE [LARGE SCALE GENOMIC DNA]</scope>
    <source>
        <strain evidence="4">C34 (DSM 42122 / NRRL B-24963)</strain>
    </source>
</reference>
<evidence type="ECO:0000256" key="1">
    <source>
        <dbReference type="SAM" id="Coils"/>
    </source>
</evidence>
<sequence>MRLRHVLRCPSTTAFVLDESSAGNQQPANRSQPHGVTDDQTRGSTGGAFSRKQAEAIRDLEETNKIYANQIQVLALRNEELQEENRRLTGRIEAAAGVSPIRPR</sequence>
<accession>A0A0F7VQA9</accession>
<dbReference type="Proteomes" id="UP000035016">
    <property type="component" value="Chromosome Chromosome"/>
</dbReference>
<dbReference type="AlphaFoldDB" id="A0A0F7VQA9"/>
<evidence type="ECO:0000313" key="3">
    <source>
        <dbReference type="EMBL" id="CQR59602.1"/>
    </source>
</evidence>
<proteinExistence type="predicted"/>
<feature type="compositionally biased region" description="Polar residues" evidence="2">
    <location>
        <begin position="21"/>
        <end position="34"/>
    </location>
</feature>
<gene>
    <name evidence="3" type="primary">sle_01400</name>
</gene>
<dbReference type="EMBL" id="LN831790">
    <property type="protein sequence ID" value="CQR59602.1"/>
    <property type="molecule type" value="Genomic_DNA"/>
</dbReference>
<name>A0A0F7VQA9_STRLW</name>
<organism evidence="3 4">
    <name type="scientific">Streptomyces leeuwenhoekii</name>
    <dbReference type="NCBI Taxonomy" id="1437453"/>
    <lineage>
        <taxon>Bacteria</taxon>
        <taxon>Bacillati</taxon>
        <taxon>Actinomycetota</taxon>
        <taxon>Actinomycetes</taxon>
        <taxon>Kitasatosporales</taxon>
        <taxon>Streptomycetaceae</taxon>
        <taxon>Streptomyces</taxon>
    </lineage>
</organism>